<dbReference type="AlphaFoldDB" id="A0A196S3Q5"/>
<reference evidence="1 2" key="1">
    <citation type="submission" date="2016-05" db="EMBL/GenBank/DDBJ databases">
        <title>Nuclear genome of Blastocystis sp. subtype 1 NandII.</title>
        <authorList>
            <person name="Gentekaki E."/>
            <person name="Curtis B."/>
            <person name="Stairs C."/>
            <person name="Eme L."/>
            <person name="Herman E."/>
            <person name="Klimes V."/>
            <person name="Arias M.C."/>
            <person name="Elias M."/>
            <person name="Hilliou F."/>
            <person name="Klute M."/>
            <person name="Malik S.-B."/>
            <person name="Pightling A."/>
            <person name="Rachubinski R."/>
            <person name="Salas D."/>
            <person name="Schlacht A."/>
            <person name="Suga H."/>
            <person name="Archibald J."/>
            <person name="Ball S.G."/>
            <person name="Clark G."/>
            <person name="Dacks J."/>
            <person name="Van Der Giezen M."/>
            <person name="Tsaousis A."/>
            <person name="Roger A."/>
        </authorList>
    </citation>
    <scope>NUCLEOTIDE SEQUENCE [LARGE SCALE GENOMIC DNA]</scope>
    <source>
        <strain evidence="2">ATCC 50177 / NandII</strain>
    </source>
</reference>
<proteinExistence type="predicted"/>
<sequence length="265" mass="31706">MAAIFETIEKGLAAWGFDLCQPFAVEDYNDNVSEVNMIPSMGRETTLAILVGNSRNIWEHFIAEMAKDDALYHSENPLDDYTKQKIQSVVSRLHIRTKVLYSCHSRQLPLLNFQLIAEISGMCKRSDRSHMCYHYKYGHWIGLRAVIVLDYPYVYNLSTKHMVDFEICEKCDKEYGRRLDRICRDSNLLKTYRSPLVWRSWLEMRTICTHNKYNYTYEEACYHYSKNRHILEKEVERYRKGDFTQNYDWLEDFNKDPEHYRIVDD</sequence>
<dbReference type="OrthoDB" id="409189at2759"/>
<gene>
    <name evidence="1" type="ORF">AV274_6535</name>
</gene>
<protein>
    <recommendedName>
        <fullName evidence="3">Cyanocobalamin reductase (cyanide-eliminating)</fullName>
    </recommendedName>
</protein>
<name>A0A196S3Q5_BLAHN</name>
<dbReference type="Proteomes" id="UP000078348">
    <property type="component" value="Unassembled WGS sequence"/>
</dbReference>
<accession>A0A196S3Q5</accession>
<keyword evidence="2" id="KW-1185">Reference proteome</keyword>
<evidence type="ECO:0008006" key="3">
    <source>
        <dbReference type="Google" id="ProtNLM"/>
    </source>
</evidence>
<evidence type="ECO:0000313" key="2">
    <source>
        <dbReference type="Proteomes" id="UP000078348"/>
    </source>
</evidence>
<evidence type="ECO:0000313" key="1">
    <source>
        <dbReference type="EMBL" id="OAO11783.1"/>
    </source>
</evidence>
<organism evidence="1 2">
    <name type="scientific">Blastocystis sp. subtype 1 (strain ATCC 50177 / NandII)</name>
    <dbReference type="NCBI Taxonomy" id="478820"/>
    <lineage>
        <taxon>Eukaryota</taxon>
        <taxon>Sar</taxon>
        <taxon>Stramenopiles</taxon>
        <taxon>Bigyra</taxon>
        <taxon>Opalozoa</taxon>
        <taxon>Opalinata</taxon>
        <taxon>Blastocystidae</taxon>
        <taxon>Blastocystis</taxon>
    </lineage>
</organism>
<dbReference type="EMBL" id="LXWW01000579">
    <property type="protein sequence ID" value="OAO11783.1"/>
    <property type="molecule type" value="Genomic_DNA"/>
</dbReference>
<comment type="caution">
    <text evidence="1">The sequence shown here is derived from an EMBL/GenBank/DDBJ whole genome shotgun (WGS) entry which is preliminary data.</text>
</comment>